<dbReference type="EMBL" id="CP030118">
    <property type="protein sequence ID" value="QDL08559.1"/>
    <property type="molecule type" value="Genomic_DNA"/>
</dbReference>
<evidence type="ECO:0000313" key="1">
    <source>
        <dbReference type="EMBL" id="QDL08559.1"/>
    </source>
</evidence>
<dbReference type="Proteomes" id="UP000503129">
    <property type="component" value="Chromosome"/>
</dbReference>
<accession>A0A856MEK0</accession>
<keyword evidence="2" id="KW-1185">Reference proteome</keyword>
<dbReference type="AlphaFoldDB" id="A0A856MEK0"/>
<sequence>MDSFKINFEACLKLGFSPESINQVLGRCSQKLELISSGGRRALFSTLNEGSKFLIKTRTAAKQQR</sequence>
<reference evidence="1 2" key="1">
    <citation type="submission" date="2018-06" db="EMBL/GenBank/DDBJ databases">
        <title>Comparative genomics of Brasilonema spp. strains.</title>
        <authorList>
            <person name="Alvarenga D.O."/>
            <person name="Fiore M.F."/>
            <person name="Varani A.M."/>
        </authorList>
    </citation>
    <scope>NUCLEOTIDE SEQUENCE [LARGE SCALE GENOMIC DNA]</scope>
    <source>
        <strain evidence="1 2">CENA114</strain>
    </source>
</reference>
<organism evidence="1 2">
    <name type="scientific">Brasilonema sennae CENA114</name>
    <dbReference type="NCBI Taxonomy" id="415709"/>
    <lineage>
        <taxon>Bacteria</taxon>
        <taxon>Bacillati</taxon>
        <taxon>Cyanobacteriota</taxon>
        <taxon>Cyanophyceae</taxon>
        <taxon>Nostocales</taxon>
        <taxon>Scytonemataceae</taxon>
        <taxon>Brasilonema</taxon>
        <taxon>Bromeliae group (in: Brasilonema)</taxon>
    </lineage>
</organism>
<proteinExistence type="predicted"/>
<protein>
    <submittedName>
        <fullName evidence="1">Uncharacterized protein</fullName>
    </submittedName>
</protein>
<dbReference type="KEGG" id="bsen:DP114_12250"/>
<gene>
    <name evidence="1" type="ORF">DP114_12250</name>
</gene>
<name>A0A856MEK0_9CYAN</name>
<evidence type="ECO:0000313" key="2">
    <source>
        <dbReference type="Proteomes" id="UP000503129"/>
    </source>
</evidence>